<evidence type="ECO:0000313" key="2">
    <source>
        <dbReference type="Proteomes" id="UP000002949"/>
    </source>
</evidence>
<dbReference type="Proteomes" id="UP000002949">
    <property type="component" value="Unassembled WGS sequence"/>
</dbReference>
<organism evidence="1 2">
    <name type="scientific">Mesorhizobium amorphae CCNWGS0123</name>
    <dbReference type="NCBI Taxonomy" id="1082933"/>
    <lineage>
        <taxon>Bacteria</taxon>
        <taxon>Pseudomonadati</taxon>
        <taxon>Pseudomonadota</taxon>
        <taxon>Alphaproteobacteria</taxon>
        <taxon>Hyphomicrobiales</taxon>
        <taxon>Phyllobacteriaceae</taxon>
        <taxon>Mesorhizobium</taxon>
    </lineage>
</organism>
<dbReference type="AlphaFoldDB" id="G6YKQ0"/>
<sequence>MLKDAAHRLWIGFTAATEDAPLGIEEYDDKSGQTAPGQKADRLYALKKDRWRA</sequence>
<keyword evidence="2" id="KW-1185">Reference proteome</keyword>
<evidence type="ECO:0000313" key="1">
    <source>
        <dbReference type="EMBL" id="EHH03506.1"/>
    </source>
</evidence>
<accession>G6YKQ0</accession>
<gene>
    <name evidence="1" type="ORF">MEA186_32927</name>
</gene>
<protein>
    <submittedName>
        <fullName evidence="1">Uncharacterized protein</fullName>
    </submittedName>
</protein>
<proteinExistence type="predicted"/>
<dbReference type="EMBL" id="AGSN01000239">
    <property type="protein sequence ID" value="EHH03506.1"/>
    <property type="molecule type" value="Genomic_DNA"/>
</dbReference>
<reference evidence="1 2" key="1">
    <citation type="journal article" date="2012" name="J. Bacteriol.">
        <title>Draft Genome Sequence of Plant Growth-Promoting Rhizobium Mesorhizobium amorphae, Isolated from Zinc-Lead Mine Tailings.</title>
        <authorList>
            <person name="Hao X."/>
            <person name="Lin Y."/>
            <person name="Johnstone L."/>
            <person name="Baltrus D.A."/>
            <person name="Miller S.J."/>
            <person name="Wei G."/>
            <person name="Rensing C."/>
        </authorList>
    </citation>
    <scope>NUCLEOTIDE SEQUENCE [LARGE SCALE GENOMIC DNA]</scope>
    <source>
        <strain evidence="1 2">CCNWGS0123</strain>
    </source>
</reference>
<name>G6YKQ0_9HYPH</name>